<evidence type="ECO:0000256" key="4">
    <source>
        <dbReference type="SAM" id="Phobius"/>
    </source>
</evidence>
<keyword evidence="4" id="KW-0472">Membrane</keyword>
<dbReference type="InterPro" id="IPR029058">
    <property type="entry name" value="AB_hydrolase_fold"/>
</dbReference>
<evidence type="ECO:0000313" key="5">
    <source>
        <dbReference type="EMBL" id="SHG99147.1"/>
    </source>
</evidence>
<dbReference type="SUPFAM" id="SSF53474">
    <property type="entry name" value="alpha/beta-Hydrolases"/>
    <property type="match status" value="1"/>
</dbReference>
<evidence type="ECO:0000256" key="3">
    <source>
        <dbReference type="ARBA" id="ARBA00023098"/>
    </source>
</evidence>
<dbReference type="PANTHER" id="PTHR10272:SF0">
    <property type="entry name" value="PLATELET-ACTIVATING FACTOR ACETYLHYDROLASE"/>
    <property type="match status" value="1"/>
</dbReference>
<dbReference type="PANTHER" id="PTHR10272">
    <property type="entry name" value="PLATELET-ACTIVATING FACTOR ACETYLHYDROLASE"/>
    <property type="match status" value="1"/>
</dbReference>
<reference evidence="5 6" key="1">
    <citation type="submission" date="2016-11" db="EMBL/GenBank/DDBJ databases">
        <authorList>
            <person name="Jaros S."/>
            <person name="Januszkiewicz K."/>
            <person name="Wedrychowicz H."/>
        </authorList>
    </citation>
    <scope>NUCLEOTIDE SEQUENCE [LARGE SCALE GENOMIC DNA]</scope>
    <source>
        <strain evidence="5 6">GAS242</strain>
    </source>
</reference>
<proteinExistence type="predicted"/>
<evidence type="ECO:0000256" key="1">
    <source>
        <dbReference type="ARBA" id="ARBA00022801"/>
    </source>
</evidence>
<sequence>MRRFEIAGTVGLLLYVPHLFRLSVGHEAIFGFLLSLAVLLIACHVWLEGYRWQMVPAYFLAGSLVLYECVHWLWGFQTTYLAAVAAFLLELAAVVLCILLPVFKLPAPTGPYKVGTQTRHLVDESRRDPFSDKPNGARELMIQIWYPVDPSVSDLPLAPYRDRRITTLKSAHLALVKSNSMLGARLLQSESRYPIVLYTPSWSGIRTECTIQVEELASHGYVVVGIDHPYSSGVVAFPDGRIVRRKFVGNEDYSSDAAVEAFARTADQQVRIRAQDASFVLDTLEHLDAHDPDGLLTGSLDLARVGIFGFSLGGGTAAQACWLDRRFKAGLDMGGMVADESAKQGTFVPFFFMFEGMYESFPYASGADISGVGPRKRRDIEFTRKQFEQMKSSLSRFGGYWMLIHGIKHLEFSDVPFFSPLRRGSADPARIARIVGRYALAFFNKQLRNKEQSLLDAQSPDMREVRFEVWQAKRPSQHAG</sequence>
<organism evidence="5 6">
    <name type="scientific">Bradyrhizobium erythrophlei</name>
    <dbReference type="NCBI Taxonomy" id="1437360"/>
    <lineage>
        <taxon>Bacteria</taxon>
        <taxon>Pseudomonadati</taxon>
        <taxon>Pseudomonadota</taxon>
        <taxon>Alphaproteobacteria</taxon>
        <taxon>Hyphomicrobiales</taxon>
        <taxon>Nitrobacteraceae</taxon>
        <taxon>Bradyrhizobium</taxon>
    </lineage>
</organism>
<keyword evidence="1 5" id="KW-0378">Hydrolase</keyword>
<dbReference type="OrthoDB" id="569821at2"/>
<dbReference type="Gene3D" id="3.40.50.1820">
    <property type="entry name" value="alpha/beta hydrolase"/>
    <property type="match status" value="1"/>
</dbReference>
<evidence type="ECO:0000256" key="2">
    <source>
        <dbReference type="ARBA" id="ARBA00022963"/>
    </source>
</evidence>
<dbReference type="Proteomes" id="UP000190675">
    <property type="component" value="Chromosome I"/>
</dbReference>
<name>A0A1M5PBT3_9BRAD</name>
<keyword evidence="4" id="KW-0812">Transmembrane</keyword>
<evidence type="ECO:0000313" key="6">
    <source>
        <dbReference type="Proteomes" id="UP000190675"/>
    </source>
</evidence>
<dbReference type="GO" id="GO:0003847">
    <property type="term" value="F:1-alkyl-2-acetylglycerophosphocholine esterase activity"/>
    <property type="evidence" value="ECO:0007669"/>
    <property type="project" value="TreeGrafter"/>
</dbReference>
<dbReference type="EMBL" id="LT670818">
    <property type="protein sequence ID" value="SHG99147.1"/>
    <property type="molecule type" value="Genomic_DNA"/>
</dbReference>
<feature type="transmembrane region" description="Helical" evidence="4">
    <location>
        <begin position="54"/>
        <end position="74"/>
    </location>
</feature>
<keyword evidence="4" id="KW-1133">Transmembrane helix</keyword>
<dbReference type="GO" id="GO:0016042">
    <property type="term" value="P:lipid catabolic process"/>
    <property type="evidence" value="ECO:0007669"/>
    <property type="project" value="UniProtKB-KW"/>
</dbReference>
<dbReference type="AlphaFoldDB" id="A0A1M5PBT3"/>
<dbReference type="RefSeq" id="WP_079568347.1">
    <property type="nucleotide sequence ID" value="NZ_LT670818.1"/>
</dbReference>
<keyword evidence="3" id="KW-0443">Lipid metabolism</keyword>
<feature type="transmembrane region" description="Helical" evidence="4">
    <location>
        <begin position="80"/>
        <end position="103"/>
    </location>
</feature>
<protein>
    <submittedName>
        <fullName evidence="5">Platelet-activating factor acetylhydrolase, isoform II</fullName>
    </submittedName>
</protein>
<gene>
    <name evidence="5" type="ORF">SAMN05444169_5149</name>
</gene>
<feature type="transmembrane region" description="Helical" evidence="4">
    <location>
        <begin position="28"/>
        <end position="47"/>
    </location>
</feature>
<dbReference type="Pfam" id="PF03403">
    <property type="entry name" value="PAF-AH_p_II"/>
    <property type="match status" value="1"/>
</dbReference>
<keyword evidence="2" id="KW-0442">Lipid degradation</keyword>
<accession>A0A1M5PBT3</accession>